<evidence type="ECO:0000313" key="3">
    <source>
        <dbReference type="Proteomes" id="UP000034980"/>
    </source>
</evidence>
<organism evidence="2 3">
    <name type="scientific">Tannerella sp. oral taxon BU063 isolate Cell 8/11</name>
    <dbReference type="NCBI Taxonomy" id="1411915"/>
    <lineage>
        <taxon>Bacteria</taxon>
        <taxon>Pseudomonadati</taxon>
        <taxon>Bacteroidota</taxon>
        <taxon>Bacteroidia</taxon>
        <taxon>Bacteroidales</taxon>
        <taxon>Tannerellaceae</taxon>
        <taxon>Tannerella</taxon>
    </lineage>
</organism>
<proteinExistence type="predicted"/>
<reference evidence="2 3" key="1">
    <citation type="submission" date="2013-11" db="EMBL/GenBank/DDBJ databases">
        <title>Single cell genomics of uncultured Tannerella BU063 (oral taxon 286).</title>
        <authorList>
            <person name="Beall C.J."/>
            <person name="Campbell A.G."/>
            <person name="Griffen A.L."/>
            <person name="Podar M."/>
            <person name="Leys E.J."/>
        </authorList>
    </citation>
    <scope>NUCLEOTIDE SEQUENCE [LARGE SCALE GENOMIC DNA]</scope>
    <source>
        <strain evidence="2">Cell 8/11</strain>
    </source>
</reference>
<dbReference type="Proteomes" id="UP000034980">
    <property type="component" value="Unassembled WGS sequence"/>
</dbReference>
<protein>
    <submittedName>
        <fullName evidence="2">Uncharacterized protein</fullName>
    </submittedName>
</protein>
<keyword evidence="1" id="KW-0732">Signal</keyword>
<feature type="signal peptide" evidence="1">
    <location>
        <begin position="1"/>
        <end position="22"/>
    </location>
</feature>
<dbReference type="AlphaFoldDB" id="W2D0K0"/>
<dbReference type="PATRIC" id="fig|1411915.3.peg.1190"/>
<dbReference type="PROSITE" id="PS51257">
    <property type="entry name" value="PROKAR_LIPOPROTEIN"/>
    <property type="match status" value="1"/>
</dbReference>
<sequence length="208" mass="23434">MKTTITLIAAVLLLMMAGCTQSKEKKEEVPADARYPFKSAIIKKNIPEKTYPDIIYIDDYGAKEAIETTEEYVSGKIIQILQIRIPGGGVAIHVNLVDKTASLMSSEAMDGITFMNAEDLKDYKEVGEEMVADKPCKIYRRNPSELDPSGPDEEDSLWIWNGILMQQFTSFGEIRTGRWIESFQENVPIPPEKFEIPKGIKIKESPNE</sequence>
<evidence type="ECO:0000313" key="2">
    <source>
        <dbReference type="EMBL" id="ETK12162.1"/>
    </source>
</evidence>
<name>W2D0K0_9BACT</name>
<accession>W2D0K0</accession>
<gene>
    <name evidence="2" type="ORF">T235_11410</name>
</gene>
<dbReference type="EMBL" id="AYYF01001356">
    <property type="protein sequence ID" value="ETK12162.1"/>
    <property type="molecule type" value="Genomic_DNA"/>
</dbReference>
<feature type="chain" id="PRO_5004813387" evidence="1">
    <location>
        <begin position="23"/>
        <end position="208"/>
    </location>
</feature>
<evidence type="ECO:0000256" key="1">
    <source>
        <dbReference type="SAM" id="SignalP"/>
    </source>
</evidence>
<comment type="caution">
    <text evidence="2">The sequence shown here is derived from an EMBL/GenBank/DDBJ whole genome shotgun (WGS) entry which is preliminary data.</text>
</comment>